<dbReference type="Proteomes" id="UP000184267">
    <property type="component" value="Unassembled WGS sequence"/>
</dbReference>
<sequence length="394" mass="44072">MVQADAHIQPFRYFVVPSLKELRVNAESRGEHSQDTLFLDTLLNAVKTIARQCVWMTSVEILWTGGPFVPVPHSVLDLLAPLVHLQSLFIGTNLFVSRQALYTLSTLPSLRHLQIQHLEFTHVDGIDLAALNAGFPTLQTFWIDGPCSVVRYFLAAMPRCSVRHCTLTVHDMAPEDFQRKIVERVVRKFGASLSTLELRFPSGNLASQHGMIYVRFAVDLLPLLCGLRTLTEVRLGTLEPSELTDALCGHMATAWPYLRVMHFGSSRSVDNPPASMVTLHGLRHFAERCPGLEDIIIQVNASGSHWAAEAKNFALGRRTARSVHLDLTTSLVTTPQAVAAYLRQCFHAFSDLRFDKKRAEECGQGARVEAWKALCRLLLWGDALKEALRRLGEE</sequence>
<dbReference type="OrthoDB" id="3064137at2759"/>
<organism evidence="1 2">
    <name type="scientific">Trametes pubescens</name>
    <name type="common">White-rot fungus</name>
    <dbReference type="NCBI Taxonomy" id="154538"/>
    <lineage>
        <taxon>Eukaryota</taxon>
        <taxon>Fungi</taxon>
        <taxon>Dikarya</taxon>
        <taxon>Basidiomycota</taxon>
        <taxon>Agaricomycotina</taxon>
        <taxon>Agaricomycetes</taxon>
        <taxon>Polyporales</taxon>
        <taxon>Polyporaceae</taxon>
        <taxon>Trametes</taxon>
    </lineage>
</organism>
<comment type="caution">
    <text evidence="1">The sequence shown here is derived from an EMBL/GenBank/DDBJ whole genome shotgun (WGS) entry which is preliminary data.</text>
</comment>
<evidence type="ECO:0000313" key="2">
    <source>
        <dbReference type="Proteomes" id="UP000184267"/>
    </source>
</evidence>
<dbReference type="SUPFAM" id="SSF52047">
    <property type="entry name" value="RNI-like"/>
    <property type="match status" value="1"/>
</dbReference>
<dbReference type="Gene3D" id="3.80.10.10">
    <property type="entry name" value="Ribonuclease Inhibitor"/>
    <property type="match status" value="1"/>
</dbReference>
<evidence type="ECO:0008006" key="3">
    <source>
        <dbReference type="Google" id="ProtNLM"/>
    </source>
</evidence>
<dbReference type="AlphaFoldDB" id="A0A1M2VKZ0"/>
<accession>A0A1M2VKZ0</accession>
<dbReference type="EMBL" id="MNAD01001070">
    <property type="protein sequence ID" value="OJT08212.1"/>
    <property type="molecule type" value="Genomic_DNA"/>
</dbReference>
<protein>
    <recommendedName>
        <fullName evidence="3">F-box domain-containing protein</fullName>
    </recommendedName>
</protein>
<gene>
    <name evidence="1" type="ORF">TRAPUB_884</name>
</gene>
<name>A0A1M2VKZ0_TRAPU</name>
<keyword evidence="2" id="KW-1185">Reference proteome</keyword>
<proteinExistence type="predicted"/>
<reference evidence="1 2" key="1">
    <citation type="submission" date="2016-10" db="EMBL/GenBank/DDBJ databases">
        <title>Genome sequence of the basidiomycete white-rot fungus Trametes pubescens.</title>
        <authorList>
            <person name="Makela M.R."/>
            <person name="Granchi Z."/>
            <person name="Peng M."/>
            <person name="De Vries R.P."/>
            <person name="Grigoriev I."/>
            <person name="Riley R."/>
            <person name="Hilden K."/>
        </authorList>
    </citation>
    <scope>NUCLEOTIDE SEQUENCE [LARGE SCALE GENOMIC DNA]</scope>
    <source>
        <strain evidence="1 2">FBCC735</strain>
    </source>
</reference>
<dbReference type="InterPro" id="IPR032675">
    <property type="entry name" value="LRR_dom_sf"/>
</dbReference>
<evidence type="ECO:0000313" key="1">
    <source>
        <dbReference type="EMBL" id="OJT08212.1"/>
    </source>
</evidence>